<keyword evidence="13" id="KW-1185">Reference proteome</keyword>
<dbReference type="InterPro" id="IPR057739">
    <property type="entry name" value="Glyco_hydro_29_N"/>
</dbReference>
<evidence type="ECO:0000256" key="8">
    <source>
        <dbReference type="ARBA" id="ARBA00074133"/>
    </source>
</evidence>
<evidence type="ECO:0000313" key="14">
    <source>
        <dbReference type="RefSeq" id="XP_018494364.1"/>
    </source>
</evidence>
<dbReference type="Pfam" id="PF01120">
    <property type="entry name" value="Alpha_L_fucos"/>
    <property type="match status" value="1"/>
</dbReference>
<comment type="function">
    <text evidence="1">Alpha-L-fucosidase is responsible for hydrolyzing the alpha-1,6-linked fucose joined to the reducing-end N-acetylglucosamine of the carbohydrate moieties of glycoproteins.</text>
</comment>
<dbReference type="PANTHER" id="PTHR10030">
    <property type="entry name" value="ALPHA-L-FUCOSIDASE"/>
    <property type="match status" value="1"/>
</dbReference>
<protein>
    <recommendedName>
        <fullName evidence="8">Putative alpha-L-fucosidase</fullName>
        <ecNumber evidence="3">3.2.1.51</ecNumber>
    </recommendedName>
    <alternativeName>
        <fullName evidence="9">Alpha-L-fucoside fucohydrolase</fullName>
    </alternativeName>
</protein>
<dbReference type="SMART" id="SM00812">
    <property type="entry name" value="Alpha_L_fucos"/>
    <property type="match status" value="1"/>
</dbReference>
<dbReference type="FunFam" id="3.20.20.80:FF:000027">
    <property type="entry name" value="Alpha-L-fucosidase"/>
    <property type="match status" value="1"/>
</dbReference>
<keyword evidence="5 10" id="KW-0378">Hydrolase</keyword>
<dbReference type="EC" id="3.2.1.51" evidence="3"/>
<evidence type="ECO:0000256" key="4">
    <source>
        <dbReference type="ARBA" id="ARBA00022729"/>
    </source>
</evidence>
<evidence type="ECO:0000256" key="3">
    <source>
        <dbReference type="ARBA" id="ARBA00012662"/>
    </source>
</evidence>
<accession>A0AAJ7L364</accession>
<proteinExistence type="inferred from homology"/>
<evidence type="ECO:0000256" key="9">
    <source>
        <dbReference type="ARBA" id="ARBA00081661"/>
    </source>
</evidence>
<dbReference type="PRINTS" id="PR00741">
    <property type="entry name" value="GLHYDRLASE29"/>
</dbReference>
<reference evidence="14" key="1">
    <citation type="submission" date="2025-08" db="UniProtKB">
        <authorList>
            <consortium name="RefSeq"/>
        </authorList>
    </citation>
    <scope>IDENTIFICATION</scope>
</reference>
<dbReference type="InterPro" id="IPR016286">
    <property type="entry name" value="FUC_metazoa-typ"/>
</dbReference>
<dbReference type="InterPro" id="IPR017853">
    <property type="entry name" value="GH"/>
</dbReference>
<dbReference type="Proteomes" id="UP000694867">
    <property type="component" value="Unplaced"/>
</dbReference>
<evidence type="ECO:0000256" key="10">
    <source>
        <dbReference type="PIRNR" id="PIRNR001092"/>
    </source>
</evidence>
<dbReference type="SUPFAM" id="SSF51445">
    <property type="entry name" value="(Trans)glycosidases"/>
    <property type="match status" value="1"/>
</dbReference>
<dbReference type="Gene3D" id="2.60.40.1180">
    <property type="entry name" value="Golgi alpha-mannosidase II"/>
    <property type="match status" value="1"/>
</dbReference>
<evidence type="ECO:0000256" key="2">
    <source>
        <dbReference type="ARBA" id="ARBA00007951"/>
    </source>
</evidence>
<dbReference type="InterPro" id="IPR013780">
    <property type="entry name" value="Glyco_hydro_b"/>
</dbReference>
<keyword evidence="6" id="KW-0325">Glycoprotein</keyword>
<sequence>MLIISLVVIAVLSPVSTFDPSWGSLDNRPLPEWYDDAKVGILIHWGVYSVPAYVSEWFWWLWEVRENPKVTKFMRAHYPPFWTYADFARDFTAEFFEPNEWAKMFRDSGAKYVVMTAKHHDGYTLWPSMYSHNWNALEVGPKRDLVGDLAFAVRSYGLKFGVYYSLYEWYNPQWLEDKKNNFGTFYYSQCKVQAELHDLVSRYSPDIIWSDGDLAPETYWNSTNFLAWLYKEKANTVVNDRWGSGTLCKHGDFFTCGNGFTPGIEFPHKFENVFSLDDSSFGYRRELDPVNVMSIENLLEKIVTTVACNGNVLINIGARSDGVIPLIFQERLEQMGQWFKTNAEAIHGTRPWMNVRDTVSPEIWFTQKTSVIYAFMRTWPESGTDEPYRLTIGTVNSSVVPQVSKVVLLNTPLVNLKHTLSALGLTIELPKLSPDYSARWVWVLRIQC</sequence>
<dbReference type="KEGG" id="goe:100904704"/>
<dbReference type="Pfam" id="PF16757">
    <property type="entry name" value="Fucosidase_C"/>
    <property type="match status" value="1"/>
</dbReference>
<dbReference type="RefSeq" id="XP_018494364.1">
    <property type="nucleotide sequence ID" value="XM_018638848.1"/>
</dbReference>
<evidence type="ECO:0000259" key="11">
    <source>
        <dbReference type="Pfam" id="PF01120"/>
    </source>
</evidence>
<feature type="domain" description="Alpha-L-fucosidase C-terminal" evidence="12">
    <location>
        <begin position="357"/>
        <end position="447"/>
    </location>
</feature>
<evidence type="ECO:0000256" key="1">
    <source>
        <dbReference type="ARBA" id="ARBA00004071"/>
    </source>
</evidence>
<dbReference type="InterPro" id="IPR031919">
    <property type="entry name" value="Fucosidase_C"/>
</dbReference>
<dbReference type="Gene3D" id="3.20.20.80">
    <property type="entry name" value="Glycosidases"/>
    <property type="match status" value="1"/>
</dbReference>
<dbReference type="GeneID" id="100904704"/>
<keyword evidence="4 10" id="KW-0732">Signal</keyword>
<keyword evidence="7 10" id="KW-0326">Glycosidase</keyword>
<feature type="signal peptide" evidence="10">
    <location>
        <begin position="1"/>
        <end position="17"/>
    </location>
</feature>
<evidence type="ECO:0000313" key="13">
    <source>
        <dbReference type="Proteomes" id="UP000694867"/>
    </source>
</evidence>
<dbReference type="PIRSF" id="PIRSF001092">
    <property type="entry name" value="Alpha-L-fucosidase"/>
    <property type="match status" value="1"/>
</dbReference>
<name>A0AAJ7L364_9ACAR</name>
<dbReference type="GO" id="GO:0016139">
    <property type="term" value="P:glycoside catabolic process"/>
    <property type="evidence" value="ECO:0007669"/>
    <property type="project" value="TreeGrafter"/>
</dbReference>
<feature type="chain" id="PRO_5042319449" description="Putative alpha-L-fucosidase" evidence="10">
    <location>
        <begin position="18"/>
        <end position="448"/>
    </location>
</feature>
<evidence type="ECO:0000256" key="5">
    <source>
        <dbReference type="ARBA" id="ARBA00022801"/>
    </source>
</evidence>
<dbReference type="InterPro" id="IPR000933">
    <property type="entry name" value="Glyco_hydro_29"/>
</dbReference>
<evidence type="ECO:0000259" key="12">
    <source>
        <dbReference type="Pfam" id="PF16757"/>
    </source>
</evidence>
<organism evidence="13 14">
    <name type="scientific">Galendromus occidentalis</name>
    <name type="common">western predatory mite</name>
    <dbReference type="NCBI Taxonomy" id="34638"/>
    <lineage>
        <taxon>Eukaryota</taxon>
        <taxon>Metazoa</taxon>
        <taxon>Ecdysozoa</taxon>
        <taxon>Arthropoda</taxon>
        <taxon>Chelicerata</taxon>
        <taxon>Arachnida</taxon>
        <taxon>Acari</taxon>
        <taxon>Parasitiformes</taxon>
        <taxon>Mesostigmata</taxon>
        <taxon>Gamasina</taxon>
        <taxon>Phytoseioidea</taxon>
        <taxon>Phytoseiidae</taxon>
        <taxon>Typhlodrominae</taxon>
        <taxon>Galendromus</taxon>
    </lineage>
</organism>
<dbReference type="GO" id="GO:0004560">
    <property type="term" value="F:alpha-L-fucosidase activity"/>
    <property type="evidence" value="ECO:0007669"/>
    <property type="project" value="UniProtKB-EC"/>
</dbReference>
<evidence type="ECO:0000256" key="7">
    <source>
        <dbReference type="ARBA" id="ARBA00023295"/>
    </source>
</evidence>
<dbReference type="GO" id="GO:0005764">
    <property type="term" value="C:lysosome"/>
    <property type="evidence" value="ECO:0007669"/>
    <property type="project" value="TreeGrafter"/>
</dbReference>
<evidence type="ECO:0000256" key="6">
    <source>
        <dbReference type="ARBA" id="ARBA00023180"/>
    </source>
</evidence>
<dbReference type="AlphaFoldDB" id="A0AAJ7L364"/>
<gene>
    <name evidence="14" type="primary">LOC100904704</name>
</gene>
<comment type="similarity">
    <text evidence="2 10">Belongs to the glycosyl hydrolase 29 family.</text>
</comment>
<dbReference type="GO" id="GO:0006004">
    <property type="term" value="P:fucose metabolic process"/>
    <property type="evidence" value="ECO:0007669"/>
    <property type="project" value="InterPro"/>
</dbReference>
<feature type="domain" description="Glycoside hydrolase family 29 N-terminal" evidence="11">
    <location>
        <begin position="16"/>
        <end position="344"/>
    </location>
</feature>
<dbReference type="PANTHER" id="PTHR10030:SF37">
    <property type="entry name" value="ALPHA-L-FUCOSIDASE-RELATED"/>
    <property type="match status" value="1"/>
</dbReference>